<evidence type="ECO:0000313" key="2">
    <source>
        <dbReference type="EMBL" id="MCB8878849.1"/>
    </source>
</evidence>
<feature type="domain" description="SnoaL-like" evidence="1">
    <location>
        <begin position="10"/>
        <end position="118"/>
    </location>
</feature>
<dbReference type="SUPFAM" id="SSF54427">
    <property type="entry name" value="NTF2-like"/>
    <property type="match status" value="1"/>
</dbReference>
<evidence type="ECO:0000313" key="3">
    <source>
        <dbReference type="Proteomes" id="UP000721844"/>
    </source>
</evidence>
<dbReference type="EMBL" id="JAESVA010000001">
    <property type="protein sequence ID" value="MCB8878849.1"/>
    <property type="molecule type" value="Genomic_DNA"/>
</dbReference>
<dbReference type="Gene3D" id="3.10.450.50">
    <property type="match status" value="1"/>
</dbReference>
<dbReference type="Pfam" id="PF12680">
    <property type="entry name" value="SnoaL_2"/>
    <property type="match status" value="1"/>
</dbReference>
<sequence length="150" mass="16785">MSTARELLVEFFDCLRNLNTSVDRCVELFADDGVFEFPYLPTVGLDGRFQGKAEIRGVLELIRSNFVSFTLSKIDIHELKDGSGLFTEYHSECFVGGTERVYAQDYVSRLVVENGKIKLLREYLNVILTARALLPNGLADVPESALAMKG</sequence>
<reference evidence="2 3" key="1">
    <citation type="journal article" date="2021" name="Microorganisms">
        <title>Acidisoma silvae sp. nov. and Acidisomacellulosilytica sp. nov., Two Acidophilic Bacteria Isolated from Decaying Wood, Hydrolyzing Cellulose and Producing Poly-3-hydroxybutyrate.</title>
        <authorList>
            <person name="Mieszkin S."/>
            <person name="Pouder E."/>
            <person name="Uroz S."/>
            <person name="Simon-Colin C."/>
            <person name="Alain K."/>
        </authorList>
    </citation>
    <scope>NUCLEOTIDE SEQUENCE [LARGE SCALE GENOMIC DNA]</scope>
    <source>
        <strain evidence="2 3">HW T5.17</strain>
    </source>
</reference>
<protein>
    <submittedName>
        <fullName evidence="2">Nuclear transport factor 2 family protein</fullName>
    </submittedName>
</protein>
<organism evidence="2 3">
    <name type="scientific">Acidisoma cellulosilyticum</name>
    <dbReference type="NCBI Taxonomy" id="2802395"/>
    <lineage>
        <taxon>Bacteria</taxon>
        <taxon>Pseudomonadati</taxon>
        <taxon>Pseudomonadota</taxon>
        <taxon>Alphaproteobacteria</taxon>
        <taxon>Acetobacterales</taxon>
        <taxon>Acidocellaceae</taxon>
        <taxon>Acidisoma</taxon>
    </lineage>
</organism>
<accession>A0A964E227</accession>
<dbReference type="InterPro" id="IPR037401">
    <property type="entry name" value="SnoaL-like"/>
</dbReference>
<dbReference type="RefSeq" id="WP_227305015.1">
    <property type="nucleotide sequence ID" value="NZ_JAESVA010000001.1"/>
</dbReference>
<evidence type="ECO:0000259" key="1">
    <source>
        <dbReference type="Pfam" id="PF12680"/>
    </source>
</evidence>
<comment type="caution">
    <text evidence="2">The sequence shown here is derived from an EMBL/GenBank/DDBJ whole genome shotgun (WGS) entry which is preliminary data.</text>
</comment>
<gene>
    <name evidence="2" type="ORF">ACELLULO517_01285</name>
</gene>
<dbReference type="AlphaFoldDB" id="A0A964E227"/>
<keyword evidence="3" id="KW-1185">Reference proteome</keyword>
<dbReference type="Proteomes" id="UP000721844">
    <property type="component" value="Unassembled WGS sequence"/>
</dbReference>
<proteinExistence type="predicted"/>
<dbReference type="InterPro" id="IPR032710">
    <property type="entry name" value="NTF2-like_dom_sf"/>
</dbReference>
<name>A0A964E227_9PROT</name>